<dbReference type="RefSeq" id="WP_274151970.1">
    <property type="nucleotide sequence ID" value="NZ_CP117812.1"/>
</dbReference>
<organism evidence="1 2">
    <name type="scientific">Lentisphaera profundi</name>
    <dbReference type="NCBI Taxonomy" id="1658616"/>
    <lineage>
        <taxon>Bacteria</taxon>
        <taxon>Pseudomonadati</taxon>
        <taxon>Lentisphaerota</taxon>
        <taxon>Lentisphaeria</taxon>
        <taxon>Lentisphaerales</taxon>
        <taxon>Lentisphaeraceae</taxon>
        <taxon>Lentisphaera</taxon>
    </lineage>
</organism>
<evidence type="ECO:0008006" key="3">
    <source>
        <dbReference type="Google" id="ProtNLM"/>
    </source>
</evidence>
<dbReference type="Gene3D" id="1.10.443.10">
    <property type="entry name" value="Intergrase catalytic core"/>
    <property type="match status" value="1"/>
</dbReference>
<evidence type="ECO:0000313" key="2">
    <source>
        <dbReference type="Proteomes" id="UP001214250"/>
    </source>
</evidence>
<name>A0ABY7VWF2_9BACT</name>
<proteinExistence type="predicted"/>
<accession>A0ABY7VWF2</accession>
<gene>
    <name evidence="1" type="ORF">PQO03_16990</name>
</gene>
<dbReference type="EMBL" id="CP117812">
    <property type="protein sequence ID" value="WDE97525.1"/>
    <property type="molecule type" value="Genomic_DNA"/>
</dbReference>
<reference evidence="1 2" key="1">
    <citation type="submission" date="2023-02" db="EMBL/GenBank/DDBJ databases">
        <title>Genome sequence of Lentisphaera profundi SAORIC-696.</title>
        <authorList>
            <person name="Kim e."/>
            <person name="Cho J.-C."/>
            <person name="Choi A."/>
            <person name="Kang I."/>
        </authorList>
    </citation>
    <scope>NUCLEOTIDE SEQUENCE [LARGE SCALE GENOMIC DNA]</scope>
    <source>
        <strain evidence="1 2">SAORIC-696</strain>
    </source>
</reference>
<dbReference type="Proteomes" id="UP001214250">
    <property type="component" value="Chromosome 2"/>
</dbReference>
<dbReference type="InterPro" id="IPR013762">
    <property type="entry name" value="Integrase-like_cat_sf"/>
</dbReference>
<protein>
    <recommendedName>
        <fullName evidence="3">HTH cro/C1-type domain-containing protein</fullName>
    </recommendedName>
</protein>
<evidence type="ECO:0000313" key="1">
    <source>
        <dbReference type="EMBL" id="WDE97525.1"/>
    </source>
</evidence>
<sequence>MPKGQPITRDINVTHPEKWISDEIGRYANKELLGQFGMKVRNLRNTMGSLMLRSGYSLEQLAAVLGNSPEVVRSNYARLVSDEVIVNLKEIKKN</sequence>
<keyword evidence="2" id="KW-1185">Reference proteome</keyword>